<proteinExistence type="inferred from homology"/>
<dbReference type="InterPro" id="IPR013685">
    <property type="entry name" value="POTRA_FtsQ_type"/>
</dbReference>
<evidence type="ECO:0000256" key="10">
    <source>
        <dbReference type="SAM" id="MobiDB-lite"/>
    </source>
</evidence>
<evidence type="ECO:0000256" key="4">
    <source>
        <dbReference type="ARBA" id="ARBA00022618"/>
    </source>
</evidence>
<evidence type="ECO:0000256" key="6">
    <source>
        <dbReference type="ARBA" id="ARBA00022989"/>
    </source>
</evidence>
<keyword evidence="2 9" id="KW-1003">Cell membrane</keyword>
<evidence type="ECO:0000313" key="12">
    <source>
        <dbReference type="EMBL" id="MDQ2095457.1"/>
    </source>
</evidence>
<comment type="similarity">
    <text evidence="9">Belongs to the FtsQ/DivIB family. FtsQ subfamily.</text>
</comment>
<comment type="function">
    <text evidence="9">Essential cell division protein.</text>
</comment>
<feature type="region of interest" description="Disordered" evidence="10">
    <location>
        <begin position="1"/>
        <end position="32"/>
    </location>
</feature>
<evidence type="ECO:0000313" key="13">
    <source>
        <dbReference type="Proteomes" id="UP001227162"/>
    </source>
</evidence>
<dbReference type="GO" id="GO:0090529">
    <property type="term" value="P:cell septum assembly"/>
    <property type="evidence" value="ECO:0007669"/>
    <property type="project" value="InterPro"/>
</dbReference>
<dbReference type="EMBL" id="JANFFA010000004">
    <property type="protein sequence ID" value="MDQ2095457.1"/>
    <property type="molecule type" value="Genomic_DNA"/>
</dbReference>
<name>A0AAJ1UG08_9RHOB</name>
<dbReference type="RefSeq" id="WP_317627074.1">
    <property type="nucleotide sequence ID" value="NZ_JANFFA010000004.1"/>
</dbReference>
<dbReference type="InterPro" id="IPR045335">
    <property type="entry name" value="FtsQ_C_sf"/>
</dbReference>
<keyword evidence="8 9" id="KW-0131">Cell cycle</keyword>
<evidence type="ECO:0000256" key="9">
    <source>
        <dbReference type="HAMAP-Rule" id="MF_00911"/>
    </source>
</evidence>
<dbReference type="GO" id="GO:0005886">
    <property type="term" value="C:plasma membrane"/>
    <property type="evidence" value="ECO:0007669"/>
    <property type="project" value="UniProtKB-SubCell"/>
</dbReference>
<accession>A0AAJ1UG08</accession>
<comment type="caution">
    <text evidence="12">The sequence shown here is derived from an EMBL/GenBank/DDBJ whole genome shotgun (WGS) entry which is preliminary data.</text>
</comment>
<evidence type="ECO:0000256" key="3">
    <source>
        <dbReference type="ARBA" id="ARBA00022519"/>
    </source>
</evidence>
<evidence type="ECO:0000256" key="1">
    <source>
        <dbReference type="ARBA" id="ARBA00004370"/>
    </source>
</evidence>
<comment type="subcellular location">
    <subcellularLocation>
        <location evidence="9">Cell inner membrane</location>
        <topology evidence="9">Single-pass type II membrane protein</topology>
    </subcellularLocation>
    <subcellularLocation>
        <location evidence="1">Membrane</location>
    </subcellularLocation>
    <text evidence="9">Localizes to the division septum.</text>
</comment>
<dbReference type="AlphaFoldDB" id="A0AAJ1UG08"/>
<evidence type="ECO:0000256" key="8">
    <source>
        <dbReference type="ARBA" id="ARBA00023306"/>
    </source>
</evidence>
<keyword evidence="6 9" id="KW-1133">Transmembrane helix</keyword>
<gene>
    <name evidence="9" type="primary">ftsQ</name>
    <name evidence="12" type="ORF">NOI20_15160</name>
</gene>
<reference evidence="12" key="2">
    <citation type="submission" date="2023-04" db="EMBL/GenBank/DDBJ databases">
        <title>'Rhodoalgimonas zhirmunskyi' gen. nov., isolated from a red alga.</title>
        <authorList>
            <person name="Nedashkovskaya O.I."/>
            <person name="Otstavnykh N.Y."/>
            <person name="Bystritskaya E.P."/>
            <person name="Balabanova L.A."/>
            <person name="Isaeva M.P."/>
        </authorList>
    </citation>
    <scope>NUCLEOTIDE SEQUENCE</scope>
    <source>
        <strain evidence="12">10Alg 79</strain>
    </source>
</reference>
<evidence type="ECO:0000256" key="7">
    <source>
        <dbReference type="ARBA" id="ARBA00023136"/>
    </source>
</evidence>
<dbReference type="PROSITE" id="PS51779">
    <property type="entry name" value="POTRA"/>
    <property type="match status" value="1"/>
</dbReference>
<dbReference type="InterPro" id="IPR005548">
    <property type="entry name" value="Cell_div_FtsQ/DivIB_C"/>
</dbReference>
<protein>
    <recommendedName>
        <fullName evidence="9">Cell division protein FtsQ</fullName>
    </recommendedName>
</protein>
<keyword evidence="5 9" id="KW-0812">Transmembrane</keyword>
<evidence type="ECO:0000256" key="2">
    <source>
        <dbReference type="ARBA" id="ARBA00022475"/>
    </source>
</evidence>
<dbReference type="Gene3D" id="3.40.50.11690">
    <property type="entry name" value="Cell division protein FtsQ/DivIB"/>
    <property type="match status" value="1"/>
</dbReference>
<reference evidence="12" key="1">
    <citation type="submission" date="2022-07" db="EMBL/GenBank/DDBJ databases">
        <authorList>
            <person name="Otstavnykh N."/>
            <person name="Isaeva M."/>
            <person name="Bystritskaya E."/>
        </authorList>
    </citation>
    <scope>NUCLEOTIDE SEQUENCE</scope>
    <source>
        <strain evidence="12">10Alg 79</strain>
    </source>
</reference>
<evidence type="ECO:0000259" key="11">
    <source>
        <dbReference type="PROSITE" id="PS51779"/>
    </source>
</evidence>
<dbReference type="Pfam" id="PF08478">
    <property type="entry name" value="POTRA_1"/>
    <property type="match status" value="1"/>
</dbReference>
<dbReference type="PANTHER" id="PTHR35851">
    <property type="entry name" value="CELL DIVISION PROTEIN FTSQ"/>
    <property type="match status" value="1"/>
</dbReference>
<dbReference type="PANTHER" id="PTHR35851:SF1">
    <property type="entry name" value="CELL DIVISION PROTEIN FTSQ"/>
    <property type="match status" value="1"/>
</dbReference>
<dbReference type="InterPro" id="IPR026579">
    <property type="entry name" value="FtsQ"/>
</dbReference>
<keyword evidence="13" id="KW-1185">Reference proteome</keyword>
<dbReference type="HAMAP" id="MF_00911">
    <property type="entry name" value="FtsQ_subfam"/>
    <property type="match status" value="1"/>
</dbReference>
<organism evidence="12 13">
    <name type="scientific">Rhodalgimonas zhirmunskyi</name>
    <dbReference type="NCBI Taxonomy" id="2964767"/>
    <lineage>
        <taxon>Bacteria</taxon>
        <taxon>Pseudomonadati</taxon>
        <taxon>Pseudomonadota</taxon>
        <taxon>Alphaproteobacteria</taxon>
        <taxon>Rhodobacterales</taxon>
        <taxon>Roseobacteraceae</taxon>
        <taxon>Rhodalgimonas</taxon>
    </lineage>
</organism>
<dbReference type="Pfam" id="PF03799">
    <property type="entry name" value="FtsQ_DivIB_C"/>
    <property type="match status" value="1"/>
</dbReference>
<evidence type="ECO:0000256" key="5">
    <source>
        <dbReference type="ARBA" id="ARBA00022692"/>
    </source>
</evidence>
<feature type="transmembrane region" description="Helical" evidence="9">
    <location>
        <begin position="53"/>
        <end position="71"/>
    </location>
</feature>
<dbReference type="Proteomes" id="UP001227162">
    <property type="component" value="Unassembled WGS sequence"/>
</dbReference>
<dbReference type="InterPro" id="IPR034746">
    <property type="entry name" value="POTRA"/>
</dbReference>
<feature type="domain" description="POTRA" evidence="11">
    <location>
        <begin position="97"/>
        <end position="165"/>
    </location>
</feature>
<keyword evidence="4 9" id="KW-0132">Cell division</keyword>
<dbReference type="GO" id="GO:0043093">
    <property type="term" value="P:FtsZ-dependent cytokinesis"/>
    <property type="evidence" value="ECO:0007669"/>
    <property type="project" value="UniProtKB-UniRule"/>
</dbReference>
<keyword evidence="3 9" id="KW-0997">Cell inner membrane</keyword>
<keyword evidence="7 9" id="KW-0472">Membrane</keyword>
<sequence>MQQVTPPDANDTRLTAAHSGKPPRAERPKADPAPSRWAYRLHRLWLTPVFRKLVRVGVPFALALIVGTLYLSDGDRRAAIQLFIAEVRDEIHNRPEFMVKLMAIDGASTETSEDIREILPVDFPVSSFDIDLEEMRQEVLALSAVKEVSLRIRNGGVLQVDVSERQPVALWRNAEGLDLIDAEGVMLAPVETRAVRPDLPLIAGRGAQSRVGEALALFAAARPLKDRVRGLVRVGNRRWDVVLDRGQRIMLPEADPVPALERVIALSNAQDMLARDLVAVDMRLSRRPTIRMNKEAVENWWKIREISVGNN</sequence>
<dbReference type="GO" id="GO:0032153">
    <property type="term" value="C:cell division site"/>
    <property type="evidence" value="ECO:0007669"/>
    <property type="project" value="UniProtKB-UniRule"/>
</dbReference>